<keyword evidence="4 7" id="KW-0560">Oxidoreductase</keyword>
<dbReference type="GO" id="GO:0005777">
    <property type="term" value="C:peroxisome"/>
    <property type="evidence" value="ECO:0007669"/>
    <property type="project" value="TreeGrafter"/>
</dbReference>
<comment type="similarity">
    <text evidence="1 7">Belongs to the peroxiredoxin family. Prx5 subfamily.</text>
</comment>
<dbReference type="FunFam" id="3.40.30.10:FF:000159">
    <property type="entry name" value="Peroxiredoxin"/>
    <property type="match status" value="1"/>
</dbReference>
<dbReference type="GeneID" id="39579089"/>
<evidence type="ECO:0000256" key="6">
    <source>
        <dbReference type="PIRSR" id="PIRSR637944-1"/>
    </source>
</evidence>
<evidence type="ECO:0000256" key="7">
    <source>
        <dbReference type="RuleBase" id="RU366011"/>
    </source>
</evidence>
<dbReference type="AlphaFoldDB" id="A0A3N2PMM2"/>
<protein>
    <submittedName>
        <fullName evidence="9">Putative peroxiredoxin 5, prdx5</fullName>
    </submittedName>
</protein>
<dbReference type="Pfam" id="PF08534">
    <property type="entry name" value="Redoxin"/>
    <property type="match status" value="1"/>
</dbReference>
<evidence type="ECO:0000256" key="4">
    <source>
        <dbReference type="ARBA" id="ARBA00023002"/>
    </source>
</evidence>
<keyword evidence="5 7" id="KW-0676">Redox-active center</keyword>
<feature type="domain" description="Redoxin" evidence="8">
    <location>
        <begin position="33"/>
        <end position="185"/>
    </location>
</feature>
<name>A0A3N2PMM2_SODAK</name>
<evidence type="ECO:0000256" key="5">
    <source>
        <dbReference type="ARBA" id="ARBA00023284"/>
    </source>
</evidence>
<dbReference type="GO" id="GO:0005829">
    <property type="term" value="C:cytosol"/>
    <property type="evidence" value="ECO:0007669"/>
    <property type="project" value="TreeGrafter"/>
</dbReference>
<dbReference type="InterPro" id="IPR036249">
    <property type="entry name" value="Thioredoxin-like_sf"/>
</dbReference>
<gene>
    <name evidence="9" type="ORF">SODALDRAFT_328151</name>
</gene>
<evidence type="ECO:0000313" key="10">
    <source>
        <dbReference type="Proteomes" id="UP000272025"/>
    </source>
</evidence>
<keyword evidence="3 7" id="KW-0049">Antioxidant</keyword>
<reference evidence="9 10" key="1">
    <citation type="journal article" date="2018" name="Mol. Ecol.">
        <title>The obligate alkalophilic soda-lake fungus Sodiomyces alkalinus has shifted to a protein diet.</title>
        <authorList>
            <person name="Grum-Grzhimaylo A.A."/>
            <person name="Falkoski D.L."/>
            <person name="van den Heuvel J."/>
            <person name="Valero-Jimenez C.A."/>
            <person name="Min B."/>
            <person name="Choi I.G."/>
            <person name="Lipzen A."/>
            <person name="Daum C.G."/>
            <person name="Aanen D.K."/>
            <person name="Tsang A."/>
            <person name="Henrissat B."/>
            <person name="Bilanenko E.N."/>
            <person name="de Vries R.P."/>
            <person name="van Kan J.A.L."/>
            <person name="Grigoriev I.V."/>
            <person name="Debets A.J.M."/>
        </authorList>
    </citation>
    <scope>NUCLEOTIDE SEQUENCE [LARGE SCALE GENOMIC DNA]</scope>
    <source>
        <strain evidence="9 10">F11</strain>
    </source>
</reference>
<dbReference type="InterPro" id="IPR013740">
    <property type="entry name" value="Redoxin"/>
</dbReference>
<evidence type="ECO:0000259" key="8">
    <source>
        <dbReference type="Pfam" id="PF08534"/>
    </source>
</evidence>
<accession>A0A3N2PMM2</accession>
<sequence>MAFRITARRSALAHPSVSAATRRFHSTPRAFVKVGQEIPDLPVLVENSPANKVNLADEFRSKNGIIIGVPAAFSGVCSSSHIPSYINHPKLQDAGSVFVVSVNDPFVMKAWGDQLDPAQQTGIRFLGDPSAAFTKALDLDFDGTAIFGGVRGKRYALVVEDGKVKSAHVEPDNTGTSVSMADKVLG</sequence>
<evidence type="ECO:0000313" key="9">
    <source>
        <dbReference type="EMBL" id="ROT35767.1"/>
    </source>
</evidence>
<dbReference type="Gene3D" id="3.40.30.10">
    <property type="entry name" value="Glutaredoxin"/>
    <property type="match status" value="1"/>
</dbReference>
<dbReference type="GO" id="GO:0042744">
    <property type="term" value="P:hydrogen peroxide catabolic process"/>
    <property type="evidence" value="ECO:0007669"/>
    <property type="project" value="TreeGrafter"/>
</dbReference>
<keyword evidence="2 7" id="KW-0575">Peroxidase</keyword>
<dbReference type="EMBL" id="ML119060">
    <property type="protein sequence ID" value="ROT35767.1"/>
    <property type="molecule type" value="Genomic_DNA"/>
</dbReference>
<proteinExistence type="inferred from homology"/>
<dbReference type="RefSeq" id="XP_028463573.1">
    <property type="nucleotide sequence ID" value="XM_028610611.1"/>
</dbReference>
<dbReference type="Proteomes" id="UP000272025">
    <property type="component" value="Unassembled WGS sequence"/>
</dbReference>
<dbReference type="InterPro" id="IPR037944">
    <property type="entry name" value="PRX5-like"/>
</dbReference>
<dbReference type="PANTHER" id="PTHR10430">
    <property type="entry name" value="PEROXIREDOXIN"/>
    <property type="match status" value="1"/>
</dbReference>
<dbReference type="GO" id="GO:0034599">
    <property type="term" value="P:cellular response to oxidative stress"/>
    <property type="evidence" value="ECO:0007669"/>
    <property type="project" value="InterPro"/>
</dbReference>
<evidence type="ECO:0000256" key="1">
    <source>
        <dbReference type="ARBA" id="ARBA00010505"/>
    </source>
</evidence>
<keyword evidence="10" id="KW-1185">Reference proteome</keyword>
<feature type="active site" description="Cysteine sulfenic acid (-SOH) intermediate" evidence="6">
    <location>
        <position position="77"/>
    </location>
</feature>
<comment type="function">
    <text evidence="7">Thiol-specific peroxidase that catalyzes the reduction of hydrogen peroxide and organic hydroperoxides to water and alcohols, respectively. Plays a role in cell protection against oxidative stress by detoxifying peroxides.</text>
</comment>
<dbReference type="GO" id="GO:0045454">
    <property type="term" value="P:cell redox homeostasis"/>
    <property type="evidence" value="ECO:0007669"/>
    <property type="project" value="TreeGrafter"/>
</dbReference>
<organism evidence="9 10">
    <name type="scientific">Sodiomyces alkalinus (strain CBS 110278 / VKM F-3762 / F11)</name>
    <name type="common">Alkaliphilic filamentous fungus</name>
    <dbReference type="NCBI Taxonomy" id="1314773"/>
    <lineage>
        <taxon>Eukaryota</taxon>
        <taxon>Fungi</taxon>
        <taxon>Dikarya</taxon>
        <taxon>Ascomycota</taxon>
        <taxon>Pezizomycotina</taxon>
        <taxon>Sordariomycetes</taxon>
        <taxon>Hypocreomycetidae</taxon>
        <taxon>Glomerellales</taxon>
        <taxon>Plectosphaerellaceae</taxon>
        <taxon>Sodiomyces</taxon>
    </lineage>
</organism>
<dbReference type="GO" id="GO:0005739">
    <property type="term" value="C:mitochondrion"/>
    <property type="evidence" value="ECO:0007669"/>
    <property type="project" value="TreeGrafter"/>
</dbReference>
<dbReference type="PANTHER" id="PTHR10430:SF39">
    <property type="entry name" value="PEROXISOMAL MEMBRANE ASSOCIATED PROTEIN 20"/>
    <property type="match status" value="1"/>
</dbReference>
<evidence type="ECO:0000256" key="2">
    <source>
        <dbReference type="ARBA" id="ARBA00022559"/>
    </source>
</evidence>
<evidence type="ECO:0000256" key="3">
    <source>
        <dbReference type="ARBA" id="ARBA00022862"/>
    </source>
</evidence>
<dbReference type="CDD" id="cd03013">
    <property type="entry name" value="PRX5_like"/>
    <property type="match status" value="1"/>
</dbReference>
<dbReference type="SUPFAM" id="SSF52833">
    <property type="entry name" value="Thioredoxin-like"/>
    <property type="match status" value="1"/>
</dbReference>
<dbReference type="OrthoDB" id="1882547at2759"/>
<dbReference type="GO" id="GO:0008379">
    <property type="term" value="F:thioredoxin peroxidase activity"/>
    <property type="evidence" value="ECO:0007669"/>
    <property type="project" value="InterPro"/>
</dbReference>
<dbReference type="STRING" id="1314773.A0A3N2PMM2"/>